<keyword evidence="1" id="KW-0472">Membrane</keyword>
<feature type="transmembrane region" description="Helical" evidence="1">
    <location>
        <begin position="148"/>
        <end position="167"/>
    </location>
</feature>
<dbReference type="Proteomes" id="UP000583127">
    <property type="component" value="Unassembled WGS sequence"/>
</dbReference>
<feature type="transmembrane region" description="Helical" evidence="1">
    <location>
        <begin position="20"/>
        <end position="41"/>
    </location>
</feature>
<keyword evidence="3" id="KW-1185">Reference proteome</keyword>
<feature type="transmembrane region" description="Helical" evidence="1">
    <location>
        <begin position="200"/>
        <end position="224"/>
    </location>
</feature>
<reference evidence="2 3" key="1">
    <citation type="submission" date="2020-04" db="EMBL/GenBank/DDBJ databases">
        <title>Paraburkholderia sp. G-4-1-8 isolated from soil.</title>
        <authorList>
            <person name="Dahal R.H."/>
        </authorList>
    </citation>
    <scope>NUCLEOTIDE SEQUENCE [LARGE SCALE GENOMIC DNA]</scope>
    <source>
        <strain evidence="2 3">G-4-1-8</strain>
    </source>
</reference>
<proteinExistence type="predicted"/>
<dbReference type="AlphaFoldDB" id="A0A7Y0A1X5"/>
<keyword evidence="1" id="KW-1133">Transmembrane helix</keyword>
<evidence type="ECO:0000313" key="2">
    <source>
        <dbReference type="EMBL" id="NML34974.1"/>
    </source>
</evidence>
<dbReference type="InterPro" id="IPR010295">
    <property type="entry name" value="DUF898"/>
</dbReference>
<dbReference type="EMBL" id="JABBFZ010000028">
    <property type="protein sequence ID" value="NML34974.1"/>
    <property type="molecule type" value="Genomic_DNA"/>
</dbReference>
<gene>
    <name evidence="2" type="ORF">HHL14_29645</name>
</gene>
<keyword evidence="1" id="KW-0812">Transmembrane</keyword>
<feature type="transmembrane region" description="Helical" evidence="1">
    <location>
        <begin position="299"/>
        <end position="320"/>
    </location>
</feature>
<organism evidence="2 3">
    <name type="scientific">Paraburkholderia antibiotica</name>
    <dbReference type="NCBI Taxonomy" id="2728839"/>
    <lineage>
        <taxon>Bacteria</taxon>
        <taxon>Pseudomonadati</taxon>
        <taxon>Pseudomonadota</taxon>
        <taxon>Betaproteobacteria</taxon>
        <taxon>Burkholderiales</taxon>
        <taxon>Burkholderiaceae</taxon>
        <taxon>Paraburkholderia</taxon>
    </lineage>
</organism>
<dbReference type="RefSeq" id="WP_169501164.1">
    <property type="nucleotide sequence ID" value="NZ_JABBFZ010000028.1"/>
</dbReference>
<feature type="transmembrane region" description="Helical" evidence="1">
    <location>
        <begin position="245"/>
        <end position="269"/>
    </location>
</feature>
<comment type="caution">
    <text evidence="2">The sequence shown here is derived from an EMBL/GenBank/DDBJ whole genome shotgun (WGS) entry which is preliminary data.</text>
</comment>
<feature type="transmembrane region" description="Helical" evidence="1">
    <location>
        <begin position="107"/>
        <end position="127"/>
    </location>
</feature>
<name>A0A7Y0A1X5_9BURK</name>
<accession>A0A7Y0A1X5</accession>
<protein>
    <submittedName>
        <fullName evidence="2">DUF898 domain-containing protein</fullName>
    </submittedName>
</protein>
<evidence type="ECO:0000313" key="3">
    <source>
        <dbReference type="Proteomes" id="UP000583127"/>
    </source>
</evidence>
<sequence>MNSPDPKRSLLIYDGTLGDLYRIFFKNMLLVILTLGIYRFWAITNNRRYIWSHMRFQDERFEYTGTGGELFKGFLLAFAVVFGAVLSAGVLSAVLRVLTKSVLLAELPVIVFYLVIIVLAAGAFYSAQRYRLSRTQWCGIRGGMSGSAFSYGVCALLYALLCIVTLGQATPWMSMRLAERRINASSFGNLPFHFKGRARAVYGLFAVTFAGSVVLLAVLFTVFLRSALASMHIGPVSASDTAQSLAAYGPIFLFYALLFIGVMLIRSFYVAALARHVMGNTALGSQLRFGSGVTVGRLLALQFGNLAIIVFTLGFGMPIVRHRLMRFAAATLQVSGVLDPQTLHQNSMAMPMTGEGMLNLLDHGGAF</sequence>
<feature type="transmembrane region" description="Helical" evidence="1">
    <location>
        <begin position="74"/>
        <end position="95"/>
    </location>
</feature>
<evidence type="ECO:0000256" key="1">
    <source>
        <dbReference type="SAM" id="Phobius"/>
    </source>
</evidence>
<dbReference type="Pfam" id="PF05987">
    <property type="entry name" value="DUF898"/>
    <property type="match status" value="1"/>
</dbReference>